<gene>
    <name evidence="1" type="ORF">LTRI10_LOCUS28376</name>
</gene>
<sequence length="165" mass="19316">MHNIRQICPEGAQWLDQHDLEMWTFHKDGGTRWGIATTNSSKSINNVYREYRALPISAIVEMKFWKTNGWFVNRLHWCEKREAQGKVHSDHATKIMEKDNRKSSRHKGTVMNRNAGEYSIETGHWEDGRCGGHRHEVTVNFRTKNGSALVRSIRVEGYHVPMQWL</sequence>
<keyword evidence="2" id="KW-1185">Reference proteome</keyword>
<proteinExistence type="predicted"/>
<protein>
    <submittedName>
        <fullName evidence="1">Uncharacterized protein</fullName>
    </submittedName>
</protein>
<organism evidence="1 2">
    <name type="scientific">Linum trigynum</name>
    <dbReference type="NCBI Taxonomy" id="586398"/>
    <lineage>
        <taxon>Eukaryota</taxon>
        <taxon>Viridiplantae</taxon>
        <taxon>Streptophyta</taxon>
        <taxon>Embryophyta</taxon>
        <taxon>Tracheophyta</taxon>
        <taxon>Spermatophyta</taxon>
        <taxon>Magnoliopsida</taxon>
        <taxon>eudicotyledons</taxon>
        <taxon>Gunneridae</taxon>
        <taxon>Pentapetalae</taxon>
        <taxon>rosids</taxon>
        <taxon>fabids</taxon>
        <taxon>Malpighiales</taxon>
        <taxon>Linaceae</taxon>
        <taxon>Linum</taxon>
    </lineage>
</organism>
<evidence type="ECO:0000313" key="2">
    <source>
        <dbReference type="Proteomes" id="UP001497516"/>
    </source>
</evidence>
<dbReference type="AlphaFoldDB" id="A0AAV2EPF1"/>
<name>A0AAV2EPF1_9ROSI</name>
<reference evidence="1 2" key="1">
    <citation type="submission" date="2024-04" db="EMBL/GenBank/DDBJ databases">
        <authorList>
            <person name="Fracassetti M."/>
        </authorList>
    </citation>
    <scope>NUCLEOTIDE SEQUENCE [LARGE SCALE GENOMIC DNA]</scope>
</reference>
<evidence type="ECO:0000313" key="1">
    <source>
        <dbReference type="EMBL" id="CAL1387385.1"/>
    </source>
</evidence>
<accession>A0AAV2EPF1</accession>
<dbReference type="EMBL" id="OZ034818">
    <property type="protein sequence ID" value="CAL1387385.1"/>
    <property type="molecule type" value="Genomic_DNA"/>
</dbReference>
<dbReference type="Proteomes" id="UP001497516">
    <property type="component" value="Chromosome 5"/>
</dbReference>